<dbReference type="GeneID" id="98317656"/>
<keyword evidence="2" id="KW-1185">Reference proteome</keyword>
<evidence type="ECO:0000313" key="2">
    <source>
        <dbReference type="Proteomes" id="UP000050898"/>
    </source>
</evidence>
<reference evidence="1 2" key="1">
    <citation type="journal article" date="2015" name="Genome Announc.">
        <title>Expanding the biotechnology potential of lactobacilli through comparative genomics of 213 strains and associated genera.</title>
        <authorList>
            <person name="Sun Z."/>
            <person name="Harris H.M."/>
            <person name="McCann A."/>
            <person name="Guo C."/>
            <person name="Argimon S."/>
            <person name="Zhang W."/>
            <person name="Yang X."/>
            <person name="Jeffery I.B."/>
            <person name="Cooney J.C."/>
            <person name="Kagawa T.F."/>
            <person name="Liu W."/>
            <person name="Song Y."/>
            <person name="Salvetti E."/>
            <person name="Wrobel A."/>
            <person name="Rasinkangas P."/>
            <person name="Parkhill J."/>
            <person name="Rea M.C."/>
            <person name="O'Sullivan O."/>
            <person name="Ritari J."/>
            <person name="Douillard F.P."/>
            <person name="Paul Ross R."/>
            <person name="Yang R."/>
            <person name="Briner A.E."/>
            <person name="Felis G.E."/>
            <person name="de Vos W.M."/>
            <person name="Barrangou R."/>
            <person name="Klaenhammer T.R."/>
            <person name="Caufield P.W."/>
            <person name="Cui Y."/>
            <person name="Zhang H."/>
            <person name="O'Toole P.W."/>
        </authorList>
    </citation>
    <scope>NUCLEOTIDE SEQUENCE [LARGE SCALE GENOMIC DNA]</scope>
    <source>
        <strain evidence="1 2">DSM 20444</strain>
    </source>
</reference>
<dbReference type="AlphaFoldDB" id="A0A0R2DWS2"/>
<proteinExistence type="predicted"/>
<sequence>MIEIKTVFADNGDDMLKKTTKLNNQMYSKYAYDTEFELVKSHLDIHKISDSKVLLLCQ</sequence>
<name>A0A0R2DWS2_9LACO</name>
<accession>A0A0R2DWS2</accession>
<dbReference type="RefSeq" id="WP_155807907.1">
    <property type="nucleotide sequence ID" value="NZ_AKKT01000072.1"/>
</dbReference>
<evidence type="ECO:0000313" key="1">
    <source>
        <dbReference type="EMBL" id="KRN08313.1"/>
    </source>
</evidence>
<gene>
    <name evidence="1" type="ORF">FD00_GL002298</name>
</gene>
<dbReference type="EMBL" id="AYYH01000076">
    <property type="protein sequence ID" value="KRN08313.1"/>
    <property type="molecule type" value="Genomic_DNA"/>
</dbReference>
<protein>
    <submittedName>
        <fullName evidence="1">Uncharacterized protein</fullName>
    </submittedName>
</protein>
<dbReference type="Proteomes" id="UP000050898">
    <property type="component" value="Unassembled WGS sequence"/>
</dbReference>
<dbReference type="PATRIC" id="fig|1046596.6.peg.2415"/>
<comment type="caution">
    <text evidence="1">The sequence shown here is derived from an EMBL/GenBank/DDBJ whole genome shotgun (WGS) entry which is preliminary data.</text>
</comment>
<organism evidence="1 2">
    <name type="scientific">Liquorilactobacillus mali KCTC 3596 = DSM 20444</name>
    <dbReference type="NCBI Taxonomy" id="1046596"/>
    <lineage>
        <taxon>Bacteria</taxon>
        <taxon>Bacillati</taxon>
        <taxon>Bacillota</taxon>
        <taxon>Bacilli</taxon>
        <taxon>Lactobacillales</taxon>
        <taxon>Lactobacillaceae</taxon>
        <taxon>Liquorilactobacillus</taxon>
    </lineage>
</organism>